<evidence type="ECO:0000313" key="1">
    <source>
        <dbReference type="Proteomes" id="UP000095283"/>
    </source>
</evidence>
<keyword evidence="1" id="KW-1185">Reference proteome</keyword>
<dbReference type="Proteomes" id="UP000095283">
    <property type="component" value="Unplaced"/>
</dbReference>
<organism evidence="1 2">
    <name type="scientific">Heterorhabditis bacteriophora</name>
    <name type="common">Entomopathogenic nematode worm</name>
    <dbReference type="NCBI Taxonomy" id="37862"/>
    <lineage>
        <taxon>Eukaryota</taxon>
        <taxon>Metazoa</taxon>
        <taxon>Ecdysozoa</taxon>
        <taxon>Nematoda</taxon>
        <taxon>Chromadorea</taxon>
        <taxon>Rhabditida</taxon>
        <taxon>Rhabditina</taxon>
        <taxon>Rhabditomorpha</taxon>
        <taxon>Strongyloidea</taxon>
        <taxon>Heterorhabditidae</taxon>
        <taxon>Heterorhabditis</taxon>
    </lineage>
</organism>
<dbReference type="AlphaFoldDB" id="A0A1I7X1G1"/>
<reference evidence="2" key="1">
    <citation type="submission" date="2016-11" db="UniProtKB">
        <authorList>
            <consortium name="WormBaseParasite"/>
        </authorList>
    </citation>
    <scope>IDENTIFICATION</scope>
</reference>
<dbReference type="WBParaSite" id="Hba_11232">
    <property type="protein sequence ID" value="Hba_11232"/>
    <property type="gene ID" value="Hba_11232"/>
</dbReference>
<accession>A0A1I7X1G1</accession>
<protein>
    <submittedName>
        <fullName evidence="2">Uncharacterized protein</fullName>
    </submittedName>
</protein>
<evidence type="ECO:0000313" key="2">
    <source>
        <dbReference type="WBParaSite" id="Hba_11232"/>
    </source>
</evidence>
<sequence length="24" mass="2724">MLVTEISLKACSNMTKTLQILSWL</sequence>
<proteinExistence type="predicted"/>
<name>A0A1I7X1G1_HETBA</name>